<reference evidence="1" key="2">
    <citation type="submission" date="2020-09" db="EMBL/GenBank/DDBJ databases">
        <authorList>
            <person name="Sun Q."/>
            <person name="Zhou Y."/>
        </authorList>
    </citation>
    <scope>NUCLEOTIDE SEQUENCE</scope>
    <source>
        <strain evidence="1">CGMCC 1.15371</strain>
    </source>
</reference>
<name>A0A8J2YGG9_9BACL</name>
<accession>A0A8J2YGG9</accession>
<organism evidence="1 2">
    <name type="scientific">Pullulanibacillus camelliae</name>
    <dbReference type="NCBI Taxonomy" id="1707096"/>
    <lineage>
        <taxon>Bacteria</taxon>
        <taxon>Bacillati</taxon>
        <taxon>Bacillota</taxon>
        <taxon>Bacilli</taxon>
        <taxon>Bacillales</taxon>
        <taxon>Sporolactobacillaceae</taxon>
        <taxon>Pullulanibacillus</taxon>
    </lineage>
</organism>
<dbReference type="EMBL" id="BMIR01000006">
    <property type="protein sequence ID" value="GGE39005.1"/>
    <property type="molecule type" value="Genomic_DNA"/>
</dbReference>
<dbReference type="Gene3D" id="3.60.15.10">
    <property type="entry name" value="Ribonuclease Z/Hydroxyacylglutathione hydrolase-like"/>
    <property type="match status" value="1"/>
</dbReference>
<reference evidence="1" key="1">
    <citation type="journal article" date="2014" name="Int. J. Syst. Evol. Microbiol.">
        <title>Complete genome sequence of Corynebacterium casei LMG S-19264T (=DSM 44701T), isolated from a smear-ripened cheese.</title>
        <authorList>
            <consortium name="US DOE Joint Genome Institute (JGI-PGF)"/>
            <person name="Walter F."/>
            <person name="Albersmeier A."/>
            <person name="Kalinowski J."/>
            <person name="Ruckert C."/>
        </authorList>
    </citation>
    <scope>NUCLEOTIDE SEQUENCE</scope>
    <source>
        <strain evidence="1">CGMCC 1.15371</strain>
    </source>
</reference>
<evidence type="ECO:0008006" key="3">
    <source>
        <dbReference type="Google" id="ProtNLM"/>
    </source>
</evidence>
<keyword evidence="2" id="KW-1185">Reference proteome</keyword>
<dbReference type="PANTHER" id="PTHR30619:SF1">
    <property type="entry name" value="RECOMBINATION PROTEIN 2"/>
    <property type="match status" value="1"/>
</dbReference>
<dbReference type="InterPro" id="IPR036866">
    <property type="entry name" value="RibonucZ/Hydroxyglut_hydro"/>
</dbReference>
<proteinExistence type="predicted"/>
<evidence type="ECO:0000313" key="1">
    <source>
        <dbReference type="EMBL" id="GGE39005.1"/>
    </source>
</evidence>
<dbReference type="InterPro" id="IPR052159">
    <property type="entry name" value="Competence_DNA_uptake"/>
</dbReference>
<dbReference type="Proteomes" id="UP000628775">
    <property type="component" value="Unassembled WGS sequence"/>
</dbReference>
<evidence type="ECO:0000313" key="2">
    <source>
        <dbReference type="Proteomes" id="UP000628775"/>
    </source>
</evidence>
<dbReference type="SUPFAM" id="SSF56281">
    <property type="entry name" value="Metallo-hydrolase/oxidoreductase"/>
    <property type="match status" value="1"/>
</dbReference>
<dbReference type="RefSeq" id="WP_188692201.1">
    <property type="nucleotide sequence ID" value="NZ_BMIR01000006.1"/>
</dbReference>
<gene>
    <name evidence="1" type="ORF">GCM10011391_17240</name>
</gene>
<protein>
    <recommendedName>
        <fullName evidence="3">MBL fold metallo-hydrolase</fullName>
    </recommendedName>
</protein>
<dbReference type="AlphaFoldDB" id="A0A8J2YGG9"/>
<dbReference type="PANTHER" id="PTHR30619">
    <property type="entry name" value="DNA INTERNALIZATION/COMPETENCE PROTEIN COMEC/REC2"/>
    <property type="match status" value="1"/>
</dbReference>
<sequence length="276" mass="31996">MQRVVTGLTAFILMWSLGLIHQARAVEFGAIKKIKLHLEAGEIAVTFFRLSSGEATLVQTHHDNMLINTGSKSARHELFNTLKVFNVEHIDKLILTNPGASYLGNLTSVVRAFDVNKIYTSRTIKAHFCQEKDLSYCFLFNTWRKRKYSPLPHLKAEVMAASKQGELNILFQFKDTTLYYMGFFNRENQMELHKQHPFEARILKISHYGASERFDEDFLTHMDLDMAILFHHPMVKPNRALINQLEHDWVKVYPLEALGTITLLLKPDSYDIKTYY</sequence>
<comment type="caution">
    <text evidence="1">The sequence shown here is derived from an EMBL/GenBank/DDBJ whole genome shotgun (WGS) entry which is preliminary data.</text>
</comment>